<dbReference type="EMBL" id="JANVFT010000015">
    <property type="protein sequence ID" value="KAJ4498551.1"/>
    <property type="molecule type" value="Genomic_DNA"/>
</dbReference>
<evidence type="ECO:0000313" key="2">
    <source>
        <dbReference type="Proteomes" id="UP001150217"/>
    </source>
</evidence>
<protein>
    <submittedName>
        <fullName evidence="1">Uncharacterized protein</fullName>
    </submittedName>
</protein>
<gene>
    <name evidence="1" type="ORF">C8R41DRAFT_756890</name>
</gene>
<comment type="caution">
    <text evidence="1">The sequence shown here is derived from an EMBL/GenBank/DDBJ whole genome shotgun (WGS) entry which is preliminary data.</text>
</comment>
<organism evidence="1 2">
    <name type="scientific">Lentinula lateritia</name>
    <dbReference type="NCBI Taxonomy" id="40482"/>
    <lineage>
        <taxon>Eukaryota</taxon>
        <taxon>Fungi</taxon>
        <taxon>Dikarya</taxon>
        <taxon>Basidiomycota</taxon>
        <taxon>Agaricomycotina</taxon>
        <taxon>Agaricomycetes</taxon>
        <taxon>Agaricomycetidae</taxon>
        <taxon>Agaricales</taxon>
        <taxon>Marasmiineae</taxon>
        <taxon>Omphalotaceae</taxon>
        <taxon>Lentinula</taxon>
    </lineage>
</organism>
<accession>A0ABQ8VRH7</accession>
<evidence type="ECO:0000313" key="1">
    <source>
        <dbReference type="EMBL" id="KAJ4498551.1"/>
    </source>
</evidence>
<dbReference type="Proteomes" id="UP001150217">
    <property type="component" value="Unassembled WGS sequence"/>
</dbReference>
<reference evidence="1" key="1">
    <citation type="submission" date="2022-08" db="EMBL/GenBank/DDBJ databases">
        <title>A Global Phylogenomic Analysis of the Shiitake Genus Lentinula.</title>
        <authorList>
            <consortium name="DOE Joint Genome Institute"/>
            <person name="Sierra-Patev S."/>
            <person name="Min B."/>
            <person name="Naranjo-Ortiz M."/>
            <person name="Looney B."/>
            <person name="Konkel Z."/>
            <person name="Slot J.C."/>
            <person name="Sakamoto Y."/>
            <person name="Steenwyk J.L."/>
            <person name="Rokas A."/>
            <person name="Carro J."/>
            <person name="Camarero S."/>
            <person name="Ferreira P."/>
            <person name="Molpeceres G."/>
            <person name="Ruiz-Duenas F.J."/>
            <person name="Serrano A."/>
            <person name="Henrissat B."/>
            <person name="Drula E."/>
            <person name="Hughes K.W."/>
            <person name="Mata J.L."/>
            <person name="Ishikawa N.K."/>
            <person name="Vargas-Isla R."/>
            <person name="Ushijima S."/>
            <person name="Smith C.A."/>
            <person name="Ahrendt S."/>
            <person name="Andreopoulos W."/>
            <person name="He G."/>
            <person name="Labutti K."/>
            <person name="Lipzen A."/>
            <person name="Ng V."/>
            <person name="Riley R."/>
            <person name="Sandor L."/>
            <person name="Barry K."/>
            <person name="Martinez A.T."/>
            <person name="Xiao Y."/>
            <person name="Gibbons J.G."/>
            <person name="Terashima K."/>
            <person name="Grigoriev I.V."/>
            <person name="Hibbett D.S."/>
        </authorList>
    </citation>
    <scope>NUCLEOTIDE SEQUENCE</scope>
    <source>
        <strain evidence="1">RHP3577 ss4</strain>
    </source>
</reference>
<keyword evidence="2" id="KW-1185">Reference proteome</keyword>
<sequence>MIEFVDELIQKQALVRSLRSGICSVGLVEREMLTGVDLIIDPHTAVMLSNLLALP</sequence>
<proteinExistence type="predicted"/>
<name>A0ABQ8VRH7_9AGAR</name>